<name>A0ABP1ARK3_9BRYO</name>
<dbReference type="InterPro" id="IPR001841">
    <property type="entry name" value="Znf_RING"/>
</dbReference>
<keyword evidence="4 13" id="KW-0812">Transmembrane</keyword>
<feature type="transmembrane region" description="Helical" evidence="13">
    <location>
        <begin position="64"/>
        <end position="87"/>
    </location>
</feature>
<evidence type="ECO:0000256" key="2">
    <source>
        <dbReference type="ARBA" id="ARBA00004906"/>
    </source>
</evidence>
<evidence type="ECO:0000256" key="10">
    <source>
        <dbReference type="ARBA" id="ARBA00023136"/>
    </source>
</evidence>
<keyword evidence="6 12" id="KW-0863">Zinc-finger</keyword>
<sequence>MGVCGSTNCPTPPPQLKLYQAFIFVTPIVFTLVLLLLFCCMYLRRRQRIRDTTQIRAQLFTRGLFSAVSDFLASFSTSSFVFEFAAIRFRSEIEKALKAAHWSISSCTHVAPTAMVLHQYMHCTKLLVNSVLCAVCLADYQNNEKLQQLPICSHAFHKECIDQWLVNHSTCPICRTSLLQSGKVVPMNSPAQTPAALEMCSRLPLAEHNDDVRSGAYHDPIVGSNQNDGFSLNVLPEDDGASGSSTANVLLRGETSHLSHPSMEEHLQVIGDDEHIIQIGH</sequence>
<dbReference type="SUPFAM" id="SSF57850">
    <property type="entry name" value="RING/U-box"/>
    <property type="match status" value="1"/>
</dbReference>
<evidence type="ECO:0000259" key="14">
    <source>
        <dbReference type="PROSITE" id="PS50089"/>
    </source>
</evidence>
<comment type="pathway">
    <text evidence="2">Protein modification; protein ubiquitination.</text>
</comment>
<gene>
    <name evidence="15" type="ORF">CSSPJE1EN2_LOCUS8199</name>
</gene>
<comment type="similarity">
    <text evidence="11">Belongs to the RING-type zinc finger family. ATL subfamily.</text>
</comment>
<dbReference type="InterPro" id="IPR013083">
    <property type="entry name" value="Znf_RING/FYVE/PHD"/>
</dbReference>
<keyword evidence="5" id="KW-0479">Metal-binding</keyword>
<dbReference type="EMBL" id="OZ023716">
    <property type="protein sequence ID" value="CAK9865204.1"/>
    <property type="molecule type" value="Genomic_DNA"/>
</dbReference>
<dbReference type="PANTHER" id="PTHR45768:SF18">
    <property type="entry name" value="RING-H2 FINGER PROTEIN ATL47-RELATED"/>
    <property type="match status" value="1"/>
</dbReference>
<evidence type="ECO:0000256" key="1">
    <source>
        <dbReference type="ARBA" id="ARBA00004167"/>
    </source>
</evidence>
<evidence type="ECO:0000256" key="11">
    <source>
        <dbReference type="ARBA" id="ARBA00024209"/>
    </source>
</evidence>
<evidence type="ECO:0000256" key="13">
    <source>
        <dbReference type="SAM" id="Phobius"/>
    </source>
</evidence>
<evidence type="ECO:0000313" key="16">
    <source>
        <dbReference type="Proteomes" id="UP001497522"/>
    </source>
</evidence>
<feature type="domain" description="RING-type" evidence="14">
    <location>
        <begin position="133"/>
        <end position="175"/>
    </location>
</feature>
<dbReference type="Gene3D" id="3.30.40.10">
    <property type="entry name" value="Zinc/RING finger domain, C3HC4 (zinc finger)"/>
    <property type="match status" value="1"/>
</dbReference>
<feature type="transmembrane region" description="Helical" evidence="13">
    <location>
        <begin position="21"/>
        <end position="43"/>
    </location>
</feature>
<dbReference type="SMART" id="SM00184">
    <property type="entry name" value="RING"/>
    <property type="match status" value="1"/>
</dbReference>
<evidence type="ECO:0000256" key="9">
    <source>
        <dbReference type="ARBA" id="ARBA00022989"/>
    </source>
</evidence>
<dbReference type="CDD" id="cd16461">
    <property type="entry name" value="RING-H2_EL5-like"/>
    <property type="match status" value="1"/>
</dbReference>
<accession>A0ABP1ARK3</accession>
<keyword evidence="7" id="KW-0833">Ubl conjugation pathway</keyword>
<evidence type="ECO:0000256" key="8">
    <source>
        <dbReference type="ARBA" id="ARBA00022833"/>
    </source>
</evidence>
<evidence type="ECO:0000256" key="3">
    <source>
        <dbReference type="ARBA" id="ARBA00022679"/>
    </source>
</evidence>
<evidence type="ECO:0000256" key="12">
    <source>
        <dbReference type="PROSITE-ProRule" id="PRU00175"/>
    </source>
</evidence>
<keyword evidence="3" id="KW-0808">Transferase</keyword>
<comment type="subcellular location">
    <subcellularLocation>
        <location evidence="1">Membrane</location>
        <topology evidence="1">Single-pass membrane protein</topology>
    </subcellularLocation>
</comment>
<keyword evidence="9 13" id="KW-1133">Transmembrane helix</keyword>
<evidence type="ECO:0000256" key="5">
    <source>
        <dbReference type="ARBA" id="ARBA00022723"/>
    </source>
</evidence>
<dbReference type="Pfam" id="PF13639">
    <property type="entry name" value="zf-RING_2"/>
    <property type="match status" value="1"/>
</dbReference>
<dbReference type="PANTHER" id="PTHR45768">
    <property type="entry name" value="E3 UBIQUITIN-PROTEIN LIGASE RNF13-LIKE"/>
    <property type="match status" value="1"/>
</dbReference>
<evidence type="ECO:0000256" key="6">
    <source>
        <dbReference type="ARBA" id="ARBA00022771"/>
    </source>
</evidence>
<keyword evidence="8" id="KW-0862">Zinc</keyword>
<dbReference type="Proteomes" id="UP001497522">
    <property type="component" value="Chromosome 15"/>
</dbReference>
<evidence type="ECO:0000256" key="4">
    <source>
        <dbReference type="ARBA" id="ARBA00022692"/>
    </source>
</evidence>
<dbReference type="PROSITE" id="PS50089">
    <property type="entry name" value="ZF_RING_2"/>
    <property type="match status" value="1"/>
</dbReference>
<organism evidence="15 16">
    <name type="scientific">Sphagnum jensenii</name>
    <dbReference type="NCBI Taxonomy" id="128206"/>
    <lineage>
        <taxon>Eukaryota</taxon>
        <taxon>Viridiplantae</taxon>
        <taxon>Streptophyta</taxon>
        <taxon>Embryophyta</taxon>
        <taxon>Bryophyta</taxon>
        <taxon>Sphagnophytina</taxon>
        <taxon>Sphagnopsida</taxon>
        <taxon>Sphagnales</taxon>
        <taxon>Sphagnaceae</taxon>
        <taxon>Sphagnum</taxon>
    </lineage>
</organism>
<protein>
    <recommendedName>
        <fullName evidence="14">RING-type domain-containing protein</fullName>
    </recommendedName>
</protein>
<reference evidence="15" key="1">
    <citation type="submission" date="2024-03" db="EMBL/GenBank/DDBJ databases">
        <authorList>
            <consortium name="ELIXIR-Norway"/>
            <consortium name="Elixir Norway"/>
        </authorList>
    </citation>
    <scope>NUCLEOTIDE SEQUENCE</scope>
</reference>
<keyword evidence="10 13" id="KW-0472">Membrane</keyword>
<proteinExistence type="inferred from homology"/>
<keyword evidence="16" id="KW-1185">Reference proteome</keyword>
<evidence type="ECO:0000313" key="15">
    <source>
        <dbReference type="EMBL" id="CAK9865204.1"/>
    </source>
</evidence>
<evidence type="ECO:0000256" key="7">
    <source>
        <dbReference type="ARBA" id="ARBA00022786"/>
    </source>
</evidence>